<evidence type="ECO:0000256" key="3">
    <source>
        <dbReference type="ARBA" id="ARBA00004174"/>
    </source>
</evidence>
<dbReference type="SUPFAM" id="SSF48264">
    <property type="entry name" value="Cytochrome P450"/>
    <property type="match status" value="1"/>
</dbReference>
<evidence type="ECO:0000256" key="12">
    <source>
        <dbReference type="ARBA" id="ARBA00023033"/>
    </source>
</evidence>
<keyword evidence="10 14" id="KW-0560">Oxidoreductase</keyword>
<comment type="caution">
    <text evidence="15">The sequence shown here is derived from an EMBL/GenBank/DDBJ whole genome shotgun (WGS) entry which is preliminary data.</text>
</comment>
<proteinExistence type="inferred from homology"/>
<protein>
    <recommendedName>
        <fullName evidence="17">Cytochrome P450</fullName>
    </recommendedName>
</protein>
<dbReference type="PANTHER" id="PTHR24292:SF100">
    <property type="entry name" value="CYTOCHROME P450 6A16, ISOFORM B-RELATED"/>
    <property type="match status" value="1"/>
</dbReference>
<evidence type="ECO:0000256" key="14">
    <source>
        <dbReference type="RuleBase" id="RU000461"/>
    </source>
</evidence>
<dbReference type="InterPro" id="IPR001128">
    <property type="entry name" value="Cyt_P450"/>
</dbReference>
<reference evidence="15" key="1">
    <citation type="journal article" date="2023" name="Insect Mol. Biol.">
        <title>Genome sequencing provides insights into the evolution of gene families encoding plant cell wall-degrading enzymes in longhorned beetles.</title>
        <authorList>
            <person name="Shin N.R."/>
            <person name="Okamura Y."/>
            <person name="Kirsch R."/>
            <person name="Pauchet Y."/>
        </authorList>
    </citation>
    <scope>NUCLEOTIDE SEQUENCE</scope>
    <source>
        <strain evidence="15">MMC_N1</strain>
    </source>
</reference>
<dbReference type="PRINTS" id="PR00465">
    <property type="entry name" value="EP450IV"/>
</dbReference>
<keyword evidence="16" id="KW-1185">Reference proteome</keyword>
<evidence type="ECO:0000313" key="15">
    <source>
        <dbReference type="EMBL" id="KAJ8975579.1"/>
    </source>
</evidence>
<evidence type="ECO:0000313" key="16">
    <source>
        <dbReference type="Proteomes" id="UP001162164"/>
    </source>
</evidence>
<keyword evidence="9" id="KW-0492">Microsome</keyword>
<dbReference type="InterPro" id="IPR050476">
    <property type="entry name" value="Insect_CytP450_Detox"/>
</dbReference>
<comment type="similarity">
    <text evidence="5 14">Belongs to the cytochrome P450 family.</text>
</comment>
<evidence type="ECO:0000256" key="13">
    <source>
        <dbReference type="ARBA" id="ARBA00023136"/>
    </source>
</evidence>
<dbReference type="InterPro" id="IPR002403">
    <property type="entry name" value="Cyt_P450_E_grp-IV"/>
</dbReference>
<dbReference type="InterPro" id="IPR017972">
    <property type="entry name" value="Cyt_P450_CS"/>
</dbReference>
<evidence type="ECO:0008006" key="17">
    <source>
        <dbReference type="Google" id="ProtNLM"/>
    </source>
</evidence>
<evidence type="ECO:0000256" key="6">
    <source>
        <dbReference type="ARBA" id="ARBA00022617"/>
    </source>
</evidence>
<keyword evidence="7 14" id="KW-0479">Metal-binding</keyword>
<keyword evidence="11 14" id="KW-0408">Iron</keyword>
<evidence type="ECO:0000256" key="4">
    <source>
        <dbReference type="ARBA" id="ARBA00004406"/>
    </source>
</evidence>
<name>A0ABQ9JD99_9CUCU</name>
<organism evidence="15 16">
    <name type="scientific">Molorchus minor</name>
    <dbReference type="NCBI Taxonomy" id="1323400"/>
    <lineage>
        <taxon>Eukaryota</taxon>
        <taxon>Metazoa</taxon>
        <taxon>Ecdysozoa</taxon>
        <taxon>Arthropoda</taxon>
        <taxon>Hexapoda</taxon>
        <taxon>Insecta</taxon>
        <taxon>Pterygota</taxon>
        <taxon>Neoptera</taxon>
        <taxon>Endopterygota</taxon>
        <taxon>Coleoptera</taxon>
        <taxon>Polyphaga</taxon>
        <taxon>Cucujiformia</taxon>
        <taxon>Chrysomeloidea</taxon>
        <taxon>Cerambycidae</taxon>
        <taxon>Lamiinae</taxon>
        <taxon>Monochamini</taxon>
        <taxon>Molorchus</taxon>
    </lineage>
</organism>
<keyword evidence="13" id="KW-0472">Membrane</keyword>
<evidence type="ECO:0000256" key="10">
    <source>
        <dbReference type="ARBA" id="ARBA00023002"/>
    </source>
</evidence>
<comment type="subcellular location">
    <subcellularLocation>
        <location evidence="4">Endoplasmic reticulum membrane</location>
        <topology evidence="4">Peripheral membrane protein</topology>
    </subcellularLocation>
    <subcellularLocation>
        <location evidence="3">Microsome membrane</location>
        <topology evidence="3">Peripheral membrane protein</topology>
    </subcellularLocation>
</comment>
<dbReference type="Pfam" id="PF00067">
    <property type="entry name" value="p450"/>
    <property type="match status" value="1"/>
</dbReference>
<keyword evidence="6 14" id="KW-0349">Heme</keyword>
<keyword evidence="12 14" id="KW-0503">Monooxygenase</keyword>
<evidence type="ECO:0000256" key="5">
    <source>
        <dbReference type="ARBA" id="ARBA00010617"/>
    </source>
</evidence>
<evidence type="ECO:0000256" key="8">
    <source>
        <dbReference type="ARBA" id="ARBA00022824"/>
    </source>
</evidence>
<evidence type="ECO:0000256" key="7">
    <source>
        <dbReference type="ARBA" id="ARBA00022723"/>
    </source>
</evidence>
<accession>A0ABQ9JD99</accession>
<sequence>MSQGHRRFPAIGRALGAKVINPGVSKFFYKMVPDRKNYETRKDFLQLLIELKNRKDPTESSNTGKVRHEINAVMAKHGTITYDSMNEMKYMQQVIDETLRMYPPVPIITRQCVEDYKVPDSDTVIERGTMVLVCIKAIHHDEKYYPNPDKFDPDRFTEENKSRRHHYSHLPFGQGHRICIGERFGIMQTKVGLTTILKNFNVKLNNKTKLPLKISTKSIITRAEGDIWLNLEKLN</sequence>
<comment type="cofactor">
    <cofactor evidence="1">
        <name>heme</name>
        <dbReference type="ChEBI" id="CHEBI:30413"/>
    </cofactor>
</comment>
<dbReference type="Gene3D" id="1.10.630.10">
    <property type="entry name" value="Cytochrome P450"/>
    <property type="match status" value="1"/>
</dbReference>
<evidence type="ECO:0000256" key="9">
    <source>
        <dbReference type="ARBA" id="ARBA00022848"/>
    </source>
</evidence>
<dbReference type="InterPro" id="IPR036396">
    <property type="entry name" value="Cyt_P450_sf"/>
</dbReference>
<comment type="function">
    <text evidence="2">May be involved in the metabolism of insect hormones and in the breakdown of synthetic insecticides.</text>
</comment>
<evidence type="ECO:0000256" key="1">
    <source>
        <dbReference type="ARBA" id="ARBA00001971"/>
    </source>
</evidence>
<dbReference type="PROSITE" id="PS00086">
    <property type="entry name" value="CYTOCHROME_P450"/>
    <property type="match status" value="1"/>
</dbReference>
<keyword evidence="8" id="KW-0256">Endoplasmic reticulum</keyword>
<dbReference type="Proteomes" id="UP001162164">
    <property type="component" value="Unassembled WGS sequence"/>
</dbReference>
<dbReference type="EMBL" id="JAPWTJ010000798">
    <property type="protein sequence ID" value="KAJ8975579.1"/>
    <property type="molecule type" value="Genomic_DNA"/>
</dbReference>
<evidence type="ECO:0000256" key="2">
    <source>
        <dbReference type="ARBA" id="ARBA00003690"/>
    </source>
</evidence>
<gene>
    <name evidence="15" type="ORF">NQ317_013081</name>
</gene>
<evidence type="ECO:0000256" key="11">
    <source>
        <dbReference type="ARBA" id="ARBA00023004"/>
    </source>
</evidence>
<dbReference type="PRINTS" id="PR00385">
    <property type="entry name" value="P450"/>
</dbReference>
<dbReference type="PANTHER" id="PTHR24292">
    <property type="entry name" value="CYTOCHROME P450"/>
    <property type="match status" value="1"/>
</dbReference>